<dbReference type="InterPro" id="IPR023631">
    <property type="entry name" value="Amidase_dom"/>
</dbReference>
<dbReference type="Gene3D" id="3.90.1300.10">
    <property type="entry name" value="Amidase signature (AS) domain"/>
    <property type="match status" value="1"/>
</dbReference>
<dbReference type="Proteomes" id="UP000063229">
    <property type="component" value="Chromosome"/>
</dbReference>
<gene>
    <name evidence="1" type="ORF">AWM79_14590</name>
</gene>
<name>A0A0X1T330_PSEAA</name>
<proteinExistence type="predicted"/>
<keyword evidence="2" id="KW-1185">Reference proteome</keyword>
<dbReference type="SUPFAM" id="SSF75304">
    <property type="entry name" value="Amidase signature (AS) enzymes"/>
    <property type="match status" value="1"/>
</dbReference>
<dbReference type="OrthoDB" id="8872210at2"/>
<accession>A0A0X1T330</accession>
<dbReference type="Pfam" id="PF01425">
    <property type="entry name" value="Amidase"/>
    <property type="match status" value="1"/>
</dbReference>
<dbReference type="AlphaFoldDB" id="A0A0X1T330"/>
<reference evidence="1 2" key="1">
    <citation type="submission" date="2016-01" db="EMBL/GenBank/DDBJ databases">
        <authorList>
            <person name="McClelland M."/>
            <person name="Jain A."/>
            <person name="Saraogi P."/>
            <person name="Mendelson R."/>
            <person name="Westerman R."/>
            <person name="SanMiguel P."/>
            <person name="Csonka L."/>
        </authorList>
    </citation>
    <scope>NUCLEOTIDE SEQUENCE [LARGE SCALE GENOMIC DNA]</scope>
    <source>
        <strain evidence="1 2">NCPPB 2472</strain>
    </source>
</reference>
<dbReference type="InterPro" id="IPR036928">
    <property type="entry name" value="AS_sf"/>
</dbReference>
<dbReference type="GO" id="GO:0016740">
    <property type="term" value="F:transferase activity"/>
    <property type="evidence" value="ECO:0007669"/>
    <property type="project" value="UniProtKB-KW"/>
</dbReference>
<dbReference type="KEGG" id="pagb:AWM79_14590"/>
<evidence type="ECO:0000313" key="2">
    <source>
        <dbReference type="Proteomes" id="UP000063229"/>
    </source>
</evidence>
<dbReference type="RefSeq" id="WP_017132414.1">
    <property type="nucleotide sequence ID" value="NZ_CP014135.1"/>
</dbReference>
<dbReference type="PANTHER" id="PTHR42678">
    <property type="entry name" value="AMIDASE"/>
    <property type="match status" value="1"/>
</dbReference>
<keyword evidence="1" id="KW-0808">Transferase</keyword>
<protein>
    <submittedName>
        <fullName evidence="1">Glutamyl-tRNA amidotransferase</fullName>
    </submittedName>
</protein>
<sequence length="514" mass="54637">MQLNKKFMTYWLLLLAASVQANDGIDRMTLADMRHALNSGTLSSEQLVQHYLDNIQANNHQGQNINALVTLNEHAIAQARKWDAQRAKNPTAKYPALAGIPFVVKDNFDTAGMVTSGGSFVLRSSVPSQDAFTIKTLIEGQAILLGKTNLSELAASFGWFGYSSFGGQTLNPKNTRRDASGSSSGSAAAVAAAFAPFALGSDTSGSIRAPASVTGTVGFRPSLGLISRSGIIPLSLTFDTAGVITGSVQDQAIVLDVIKGQDKSDSATLDLASEHIQFVQALNQSSLKGKVIGVVTNFKGANAEVDEVFQRAQETLGERGARVVSITLPKVFETLWSGVLGPVGESEFKPQFERYLATLNANQPRTLEGFLDLARKNQAHNGPHGMNPARLAGLERVLKTDSTDSPAYISILSRKIPQLRVQLLDIMKKNQVDSLLFATINCPASVVHGVADESYVCASADTYASSYIASATGFPEITVPAGTIKGNLPVGVSFLGGYGEDAKIVSFGYSFLGR</sequence>
<dbReference type="STRING" id="46677.AWM79_14590"/>
<evidence type="ECO:0000313" key="1">
    <source>
        <dbReference type="EMBL" id="AMB86464.1"/>
    </source>
</evidence>
<dbReference type="PANTHER" id="PTHR42678:SF34">
    <property type="entry name" value="OS04G0183300 PROTEIN"/>
    <property type="match status" value="1"/>
</dbReference>
<organism evidence="1 2">
    <name type="scientific">Pseudomonas agarici</name>
    <dbReference type="NCBI Taxonomy" id="46677"/>
    <lineage>
        <taxon>Bacteria</taxon>
        <taxon>Pseudomonadati</taxon>
        <taxon>Pseudomonadota</taxon>
        <taxon>Gammaproteobacteria</taxon>
        <taxon>Pseudomonadales</taxon>
        <taxon>Pseudomonadaceae</taxon>
        <taxon>Pseudomonas</taxon>
    </lineage>
</organism>
<dbReference type="EMBL" id="CP014135">
    <property type="protein sequence ID" value="AMB86464.1"/>
    <property type="molecule type" value="Genomic_DNA"/>
</dbReference>